<reference evidence="1" key="1">
    <citation type="submission" date="2021-01" db="EMBL/GenBank/DDBJ databases">
        <title>Whole genome shotgun sequence of Virgisporangium aurantiacum NBRC 16421.</title>
        <authorList>
            <person name="Komaki H."/>
            <person name="Tamura T."/>
        </authorList>
    </citation>
    <scope>NUCLEOTIDE SEQUENCE</scope>
    <source>
        <strain evidence="1">NBRC 16421</strain>
    </source>
</reference>
<keyword evidence="2" id="KW-1185">Reference proteome</keyword>
<protein>
    <submittedName>
        <fullName evidence="1">Uncharacterized protein</fullName>
    </submittedName>
</protein>
<evidence type="ECO:0000313" key="2">
    <source>
        <dbReference type="Proteomes" id="UP000612585"/>
    </source>
</evidence>
<name>A0A8J3YVL3_9ACTN</name>
<sequence length="203" mass="21342">MSEPLAQALRISGASMIMLTSIDTRTTVWSAGLARVGADVAALGAAITEAAAEMVRLTAGGSIGSGEMDDLLVTSPANFHVLRVVDGQVAHLVLDRGAANLAMARREFRQMVETRSAPGPAPAPEQVALEGEVLPASPIDLVPADAELPRLPQRRADAAWADDPTDYQATVPTLPDWLRAAAEGPFTDDSQTLDRVVGGLRRL</sequence>
<dbReference type="RefSeq" id="WP_203986058.1">
    <property type="nucleotide sequence ID" value="NZ_BOPG01000003.1"/>
</dbReference>
<dbReference type="EMBL" id="BOPG01000003">
    <property type="protein sequence ID" value="GIJ52729.1"/>
    <property type="molecule type" value="Genomic_DNA"/>
</dbReference>
<proteinExistence type="predicted"/>
<accession>A0A8J3YVL3</accession>
<evidence type="ECO:0000313" key="1">
    <source>
        <dbReference type="EMBL" id="GIJ52729.1"/>
    </source>
</evidence>
<organism evidence="1 2">
    <name type="scientific">Virgisporangium aurantiacum</name>
    <dbReference type="NCBI Taxonomy" id="175570"/>
    <lineage>
        <taxon>Bacteria</taxon>
        <taxon>Bacillati</taxon>
        <taxon>Actinomycetota</taxon>
        <taxon>Actinomycetes</taxon>
        <taxon>Micromonosporales</taxon>
        <taxon>Micromonosporaceae</taxon>
        <taxon>Virgisporangium</taxon>
    </lineage>
</organism>
<dbReference type="AlphaFoldDB" id="A0A8J3YVL3"/>
<dbReference type="Proteomes" id="UP000612585">
    <property type="component" value="Unassembled WGS sequence"/>
</dbReference>
<comment type="caution">
    <text evidence="1">The sequence shown here is derived from an EMBL/GenBank/DDBJ whole genome shotgun (WGS) entry which is preliminary data.</text>
</comment>
<gene>
    <name evidence="1" type="ORF">Vau01_002450</name>
</gene>